<gene>
    <name evidence="2" type="ORF">QEH59_17980</name>
</gene>
<dbReference type="EMBL" id="JARXIC010000065">
    <property type="protein sequence ID" value="MDQ8196330.1"/>
    <property type="molecule type" value="Genomic_DNA"/>
</dbReference>
<dbReference type="Gene3D" id="3.40.50.1820">
    <property type="entry name" value="alpha/beta hydrolase"/>
    <property type="match status" value="1"/>
</dbReference>
<proteinExistence type="predicted"/>
<comment type="caution">
    <text evidence="2">The sequence shown here is derived from an EMBL/GenBank/DDBJ whole genome shotgun (WGS) entry which is preliminary data.</text>
</comment>
<evidence type="ECO:0000313" key="3">
    <source>
        <dbReference type="Proteomes" id="UP001243717"/>
    </source>
</evidence>
<keyword evidence="1" id="KW-0732">Signal</keyword>
<evidence type="ECO:0000313" key="2">
    <source>
        <dbReference type="EMBL" id="MDQ8196330.1"/>
    </source>
</evidence>
<feature type="chain" id="PRO_5045566706" description="Alpha/beta hydrolase" evidence="1">
    <location>
        <begin position="22"/>
        <end position="265"/>
    </location>
</feature>
<evidence type="ECO:0000256" key="1">
    <source>
        <dbReference type="SAM" id="SignalP"/>
    </source>
</evidence>
<dbReference type="RefSeq" id="WP_308986764.1">
    <property type="nucleotide sequence ID" value="NZ_JARXIC010000065.1"/>
</dbReference>
<name>A0ABU1AR19_9BACT</name>
<protein>
    <recommendedName>
        <fullName evidence="4">Alpha/beta hydrolase</fullName>
    </recommendedName>
</protein>
<evidence type="ECO:0008006" key="4">
    <source>
        <dbReference type="Google" id="ProtNLM"/>
    </source>
</evidence>
<dbReference type="Proteomes" id="UP001243717">
    <property type="component" value="Unassembled WGS sequence"/>
</dbReference>
<keyword evidence="3" id="KW-1185">Reference proteome</keyword>
<accession>A0ABU1AR19</accession>
<organism evidence="2 3">
    <name type="scientific">Thalassobacterium sedimentorum</name>
    <dbReference type="NCBI Taxonomy" id="3041258"/>
    <lineage>
        <taxon>Bacteria</taxon>
        <taxon>Pseudomonadati</taxon>
        <taxon>Verrucomicrobiota</taxon>
        <taxon>Opitutia</taxon>
        <taxon>Puniceicoccales</taxon>
        <taxon>Coraliomargaritaceae</taxon>
        <taxon>Thalassobacterium</taxon>
    </lineage>
</organism>
<reference evidence="2 3" key="1">
    <citation type="submission" date="2023-04" db="EMBL/GenBank/DDBJ databases">
        <title>A novel bacteria isolated from coastal sediment.</title>
        <authorList>
            <person name="Liu X.-J."/>
            <person name="Du Z.-J."/>
        </authorList>
    </citation>
    <scope>NUCLEOTIDE SEQUENCE [LARGE SCALE GENOMIC DNA]</scope>
    <source>
        <strain evidence="2 3">SDUM461004</strain>
    </source>
</reference>
<dbReference type="SUPFAM" id="SSF53474">
    <property type="entry name" value="alpha/beta-Hydrolases"/>
    <property type="match status" value="1"/>
</dbReference>
<dbReference type="InterPro" id="IPR029058">
    <property type="entry name" value="AB_hydrolase_fold"/>
</dbReference>
<sequence>MKLIRIFLCSLLALSASMVCADTYGWHAAEVRGDEQAVLVLCPGMNGDGAFFLNESSWMDFAKANRLGVIALAFKSKSEKMYGEAREGYYWPEQGSGEALLDAVRTTYGRDLPILIYGFSGGAHFTSRFAEWAPERVIACAAYPAQFWDAPQINKTNPPGIVACGEHDGGRWYPSFSYFYQGRQQQKPWVWVSLPGTGHNRHGAFEQFVRDFFEVTNGQSNIAAYADVESGEVFEASEEAVQQELMAIFPNQNLIQAWRELHAFK</sequence>
<feature type="signal peptide" evidence="1">
    <location>
        <begin position="1"/>
        <end position="21"/>
    </location>
</feature>